<dbReference type="Proteomes" id="UP000006443">
    <property type="component" value="Unassembled WGS sequence"/>
</dbReference>
<dbReference type="SFLD" id="SFLDF00310">
    <property type="entry name" value="oxygen-independent_coproporphy"/>
    <property type="match status" value="1"/>
</dbReference>
<protein>
    <submittedName>
        <fullName evidence="2">Coproporphyrinogen dehydrogenase</fullName>
        <ecNumber evidence="2">1.3.99.22</ecNumber>
    </submittedName>
</protein>
<name>C0GHV2_DETAL</name>
<dbReference type="PROSITE" id="PS51918">
    <property type="entry name" value="RADICAL_SAM"/>
    <property type="match status" value="1"/>
</dbReference>
<dbReference type="STRING" id="555088.DealDRAFT_2061"/>
<dbReference type="GO" id="GO:0005737">
    <property type="term" value="C:cytoplasm"/>
    <property type="evidence" value="ECO:0007669"/>
    <property type="project" value="TreeGrafter"/>
</dbReference>
<dbReference type="InterPro" id="IPR023995">
    <property type="entry name" value="HemZ"/>
</dbReference>
<dbReference type="eggNOG" id="COG0635">
    <property type="taxonomic scope" value="Bacteria"/>
</dbReference>
<evidence type="ECO:0000259" key="1">
    <source>
        <dbReference type="PROSITE" id="PS51918"/>
    </source>
</evidence>
<dbReference type="CDD" id="cd01335">
    <property type="entry name" value="Radical_SAM"/>
    <property type="match status" value="1"/>
</dbReference>
<dbReference type="Gene3D" id="3.80.30.20">
    <property type="entry name" value="tm_1862 like domain"/>
    <property type="match status" value="1"/>
</dbReference>
<dbReference type="PANTHER" id="PTHR13932:SF1">
    <property type="entry name" value="OXYGEN-INDEPENDENT COPROPORPHYRINOGEN-III OXIDASE-LIKE PROTEIN HEMZ"/>
    <property type="match status" value="1"/>
</dbReference>
<dbReference type="AlphaFoldDB" id="C0GHV2"/>
<dbReference type="EC" id="1.3.99.22" evidence="2"/>
<dbReference type="Pfam" id="PF04055">
    <property type="entry name" value="Radical_SAM"/>
    <property type="match status" value="1"/>
</dbReference>
<dbReference type="InterPro" id="IPR006638">
    <property type="entry name" value="Elp3/MiaA/NifB-like_rSAM"/>
</dbReference>
<dbReference type="GO" id="GO:0016491">
    <property type="term" value="F:oxidoreductase activity"/>
    <property type="evidence" value="ECO:0007669"/>
    <property type="project" value="UniProtKB-KW"/>
</dbReference>
<dbReference type="PANTHER" id="PTHR13932">
    <property type="entry name" value="COPROPORPHYRINIGEN III OXIDASE"/>
    <property type="match status" value="1"/>
</dbReference>
<gene>
    <name evidence="2" type="ORF">DealDRAFT_2061</name>
</gene>
<organism evidence="2 3">
    <name type="scientific">Dethiobacter alkaliphilus AHT 1</name>
    <dbReference type="NCBI Taxonomy" id="555088"/>
    <lineage>
        <taxon>Bacteria</taxon>
        <taxon>Bacillati</taxon>
        <taxon>Bacillota</taxon>
        <taxon>Dethiobacteria</taxon>
        <taxon>Dethiobacterales</taxon>
        <taxon>Dethiobacteraceae</taxon>
        <taxon>Dethiobacter</taxon>
    </lineage>
</organism>
<dbReference type="GO" id="GO:0051539">
    <property type="term" value="F:4 iron, 4 sulfur cluster binding"/>
    <property type="evidence" value="ECO:0007669"/>
    <property type="project" value="TreeGrafter"/>
</dbReference>
<dbReference type="SFLD" id="SFLDG01065">
    <property type="entry name" value="anaerobic_coproporphyrinogen-I"/>
    <property type="match status" value="1"/>
</dbReference>
<dbReference type="EMBL" id="ACJM01000010">
    <property type="protein sequence ID" value="EEG77026.1"/>
    <property type="molecule type" value="Genomic_DNA"/>
</dbReference>
<evidence type="ECO:0000313" key="3">
    <source>
        <dbReference type="Proteomes" id="UP000006443"/>
    </source>
</evidence>
<dbReference type="InterPro" id="IPR023404">
    <property type="entry name" value="rSAM_horseshoe"/>
</dbReference>
<dbReference type="SUPFAM" id="SSF102114">
    <property type="entry name" value="Radical SAM enzymes"/>
    <property type="match status" value="1"/>
</dbReference>
<feature type="domain" description="Radical SAM core" evidence="1">
    <location>
        <begin position="63"/>
        <end position="300"/>
    </location>
</feature>
<keyword evidence="2" id="KW-0560">Oxidoreductase</keyword>
<evidence type="ECO:0000313" key="2">
    <source>
        <dbReference type="EMBL" id="EEG77026.1"/>
    </source>
</evidence>
<dbReference type="InterPro" id="IPR034505">
    <property type="entry name" value="Coproporphyrinogen-III_oxidase"/>
</dbReference>
<dbReference type="NCBIfam" id="TIGR03994">
    <property type="entry name" value="rSAM_HemZ"/>
    <property type="match status" value="1"/>
</dbReference>
<dbReference type="SFLD" id="SFLDG01082">
    <property type="entry name" value="B12-binding_domain_containing"/>
    <property type="match status" value="1"/>
</dbReference>
<dbReference type="SFLD" id="SFLDS00029">
    <property type="entry name" value="Radical_SAM"/>
    <property type="match status" value="1"/>
</dbReference>
<sequence>MTNKPWGRMVGVRPAKQLHTLLDKGFDYEAAFEYMHSKHGISKEKFDLLWRVAEVERPILSESSRPGLFSVYVGIPFCPTRCLYCSFPSHSLKELGKLRGQFVDTLLWEIEETAKMAAKYKLNPYTVYVGGGTPTALSPTDLKRVLSALREAFPGVLREFTVEAGRADTLTDEHLAVLSHHQVSRVSVNPQTMHGKTLELIGRCHSAEDVDRAARKVKQAKIPVLNMDLIVGLPGEDALMVRESMEQIMALAPENITLHVFSPKRASRFSEDRRQFTLPADAEVAAIHRMATEMLEKKYKPYYLYRQRDILGGQENIGFCLPGYECVYNIVMIEERHHIFGLGGGATSKIIRSDGTFMNLSNPKDVRIYIERVKDMVIGRQAELPG</sequence>
<accession>C0GHV2</accession>
<reference evidence="2 3" key="1">
    <citation type="submission" date="2009-02" db="EMBL/GenBank/DDBJ databases">
        <title>Sequencing of the draft genome and assembly of Dethiobacter alkaliphilus AHT 1.</title>
        <authorList>
            <consortium name="US DOE Joint Genome Institute (JGI-PGF)"/>
            <person name="Lucas S."/>
            <person name="Copeland A."/>
            <person name="Lapidus A."/>
            <person name="Glavina del Rio T."/>
            <person name="Dalin E."/>
            <person name="Tice H."/>
            <person name="Bruce D."/>
            <person name="Goodwin L."/>
            <person name="Pitluck S."/>
            <person name="Larimer F."/>
            <person name="Land M.L."/>
            <person name="Hauser L."/>
            <person name="Muyzer G."/>
        </authorList>
    </citation>
    <scope>NUCLEOTIDE SEQUENCE [LARGE SCALE GENOMIC DNA]</scope>
    <source>
        <strain evidence="2 3">AHT 1</strain>
    </source>
</reference>
<dbReference type="InterPro" id="IPR007197">
    <property type="entry name" value="rSAM"/>
</dbReference>
<dbReference type="GO" id="GO:0006779">
    <property type="term" value="P:porphyrin-containing compound biosynthetic process"/>
    <property type="evidence" value="ECO:0007669"/>
    <property type="project" value="TreeGrafter"/>
</dbReference>
<dbReference type="InterPro" id="IPR058240">
    <property type="entry name" value="rSAM_sf"/>
</dbReference>
<proteinExistence type="predicted"/>
<comment type="caution">
    <text evidence="2">The sequence shown here is derived from an EMBL/GenBank/DDBJ whole genome shotgun (WGS) entry which is preliminary data.</text>
</comment>
<dbReference type="SMART" id="SM00729">
    <property type="entry name" value="Elp3"/>
    <property type="match status" value="1"/>
</dbReference>
<keyword evidence="3" id="KW-1185">Reference proteome</keyword>